<evidence type="ECO:0000313" key="4">
    <source>
        <dbReference type="Proteomes" id="UP001386955"/>
    </source>
</evidence>
<name>A0AAN9RXX8_PSOTE</name>
<keyword evidence="1" id="KW-0433">Leucine-rich repeat</keyword>
<dbReference type="SUPFAM" id="SSF52058">
    <property type="entry name" value="L domain-like"/>
    <property type="match status" value="1"/>
</dbReference>
<dbReference type="Proteomes" id="UP001386955">
    <property type="component" value="Unassembled WGS sequence"/>
</dbReference>
<dbReference type="GO" id="GO:0006952">
    <property type="term" value="P:defense response"/>
    <property type="evidence" value="ECO:0007669"/>
    <property type="project" value="InterPro"/>
</dbReference>
<protein>
    <submittedName>
        <fullName evidence="3">Uncharacterized protein</fullName>
    </submittedName>
</protein>
<sequence length="425" mass="48654">MPNLRLLTFQSPNEDTGITNSVLLPNGLQFLPKNLRYLGWNGYPLDSLPSSFCPEKLVELSMPFSNVERLWHGVQNFPNLERIELRGSKNLIECPKLAHAPNLRYVSMRDCESLSYVDPSIFFLLKLEILNVAGCKSLRSLNSNSWPQSLKVLFLAHSGVNELPPSILNIRNLHMFSFLISYDLTDLPNNFVDQISLSESREPEYNIFLLSSLKCLSFRYSAIISLPESFKYLPRLKLLEIGKCKMLQHVPALPPSIQLFYVWNCQSLQTVLSSTVESSKKPNCTFLVPNYIKLDEHSYDAIFVRIELGTKPSSAVVSENEEEASLDNEGGDFYFFQLARHDKICYCLSARRGKVQKWFHSHYTQAVVTVELPRNVKCYLETSQDEKIKIPSFFVEANILSSLEPPFGFMADHLFYGMMHNVARR</sequence>
<evidence type="ECO:0000313" key="3">
    <source>
        <dbReference type="EMBL" id="KAK7385175.1"/>
    </source>
</evidence>
<dbReference type="InterPro" id="IPR044974">
    <property type="entry name" value="Disease_R_plants"/>
</dbReference>
<dbReference type="EMBL" id="JAYMYS010000008">
    <property type="protein sequence ID" value="KAK7385175.1"/>
    <property type="molecule type" value="Genomic_DNA"/>
</dbReference>
<dbReference type="Pfam" id="PF07725">
    <property type="entry name" value="LRR_3"/>
    <property type="match status" value="1"/>
</dbReference>
<accession>A0AAN9RXX8</accession>
<keyword evidence="2" id="KW-0677">Repeat</keyword>
<evidence type="ECO:0000256" key="2">
    <source>
        <dbReference type="ARBA" id="ARBA00022737"/>
    </source>
</evidence>
<dbReference type="PANTHER" id="PTHR11017">
    <property type="entry name" value="LEUCINE-RICH REPEAT-CONTAINING PROTEIN"/>
    <property type="match status" value="1"/>
</dbReference>
<dbReference type="InterPro" id="IPR011713">
    <property type="entry name" value="Leu-rich_rpt_3"/>
</dbReference>
<dbReference type="Gene3D" id="3.80.10.10">
    <property type="entry name" value="Ribonuclease Inhibitor"/>
    <property type="match status" value="2"/>
</dbReference>
<organism evidence="3 4">
    <name type="scientific">Psophocarpus tetragonolobus</name>
    <name type="common">Winged bean</name>
    <name type="synonym">Dolichos tetragonolobus</name>
    <dbReference type="NCBI Taxonomy" id="3891"/>
    <lineage>
        <taxon>Eukaryota</taxon>
        <taxon>Viridiplantae</taxon>
        <taxon>Streptophyta</taxon>
        <taxon>Embryophyta</taxon>
        <taxon>Tracheophyta</taxon>
        <taxon>Spermatophyta</taxon>
        <taxon>Magnoliopsida</taxon>
        <taxon>eudicotyledons</taxon>
        <taxon>Gunneridae</taxon>
        <taxon>Pentapetalae</taxon>
        <taxon>rosids</taxon>
        <taxon>fabids</taxon>
        <taxon>Fabales</taxon>
        <taxon>Fabaceae</taxon>
        <taxon>Papilionoideae</taxon>
        <taxon>50 kb inversion clade</taxon>
        <taxon>NPAAA clade</taxon>
        <taxon>indigoferoid/millettioid clade</taxon>
        <taxon>Phaseoleae</taxon>
        <taxon>Psophocarpus</taxon>
    </lineage>
</organism>
<keyword evidence="4" id="KW-1185">Reference proteome</keyword>
<reference evidence="3 4" key="1">
    <citation type="submission" date="2024-01" db="EMBL/GenBank/DDBJ databases">
        <title>The genomes of 5 underutilized Papilionoideae crops provide insights into root nodulation and disease resistanc.</title>
        <authorList>
            <person name="Jiang F."/>
        </authorList>
    </citation>
    <scope>NUCLEOTIDE SEQUENCE [LARGE SCALE GENOMIC DNA]</scope>
    <source>
        <strain evidence="3">DUOXIRENSHENG_FW03</strain>
        <tissue evidence="3">Leaves</tissue>
    </source>
</reference>
<dbReference type="InterPro" id="IPR032675">
    <property type="entry name" value="LRR_dom_sf"/>
</dbReference>
<proteinExistence type="predicted"/>
<comment type="caution">
    <text evidence="3">The sequence shown here is derived from an EMBL/GenBank/DDBJ whole genome shotgun (WGS) entry which is preliminary data.</text>
</comment>
<gene>
    <name evidence="3" type="ORF">VNO78_30887</name>
</gene>
<dbReference type="PANTHER" id="PTHR11017:SF512">
    <property type="entry name" value="ADP-RIBOSYL CYCLASE_CYCLIC ADP-RIBOSE HYDROLASE"/>
    <property type="match status" value="1"/>
</dbReference>
<evidence type="ECO:0000256" key="1">
    <source>
        <dbReference type="ARBA" id="ARBA00022614"/>
    </source>
</evidence>
<dbReference type="AlphaFoldDB" id="A0AAN9RXX8"/>